<feature type="coiled-coil region" evidence="1">
    <location>
        <begin position="132"/>
        <end position="173"/>
    </location>
</feature>
<proteinExistence type="predicted"/>
<name>A0AAW2SWU8_9LAMI</name>
<evidence type="ECO:0000256" key="2">
    <source>
        <dbReference type="SAM" id="MobiDB-lite"/>
    </source>
</evidence>
<organism evidence="3">
    <name type="scientific">Sesamum calycinum</name>
    <dbReference type="NCBI Taxonomy" id="2727403"/>
    <lineage>
        <taxon>Eukaryota</taxon>
        <taxon>Viridiplantae</taxon>
        <taxon>Streptophyta</taxon>
        <taxon>Embryophyta</taxon>
        <taxon>Tracheophyta</taxon>
        <taxon>Spermatophyta</taxon>
        <taxon>Magnoliopsida</taxon>
        <taxon>eudicotyledons</taxon>
        <taxon>Gunneridae</taxon>
        <taxon>Pentapetalae</taxon>
        <taxon>asterids</taxon>
        <taxon>lamiids</taxon>
        <taxon>Lamiales</taxon>
        <taxon>Pedaliaceae</taxon>
        <taxon>Sesamum</taxon>
    </lineage>
</organism>
<dbReference type="EMBL" id="JACGWM010000001">
    <property type="protein sequence ID" value="KAL0397131.1"/>
    <property type="molecule type" value="Genomic_DNA"/>
</dbReference>
<keyword evidence="1" id="KW-0175">Coiled coil</keyword>
<dbReference type="PANTHER" id="PTHR35099">
    <property type="entry name" value="OS02G0182700 PROTEIN"/>
    <property type="match status" value="1"/>
</dbReference>
<dbReference type="AlphaFoldDB" id="A0AAW2SWU8"/>
<feature type="region of interest" description="Disordered" evidence="2">
    <location>
        <begin position="30"/>
        <end position="132"/>
    </location>
</feature>
<comment type="caution">
    <text evidence="3">The sequence shown here is derived from an EMBL/GenBank/DDBJ whole genome shotgun (WGS) entry which is preliminary data.</text>
</comment>
<gene>
    <name evidence="3" type="ORF">Scaly_0161500</name>
</gene>
<evidence type="ECO:0000256" key="1">
    <source>
        <dbReference type="SAM" id="Coils"/>
    </source>
</evidence>
<dbReference type="PANTHER" id="PTHR35099:SF2">
    <property type="entry name" value="OS02G0182700 PROTEIN"/>
    <property type="match status" value="1"/>
</dbReference>
<dbReference type="CDD" id="cd14686">
    <property type="entry name" value="bZIP"/>
    <property type="match status" value="1"/>
</dbReference>
<evidence type="ECO:0000313" key="3">
    <source>
        <dbReference type="EMBL" id="KAL0397131.1"/>
    </source>
</evidence>
<feature type="compositionally biased region" description="Polar residues" evidence="2">
    <location>
        <begin position="59"/>
        <end position="72"/>
    </location>
</feature>
<protein>
    <submittedName>
        <fullName evidence="3">Uncharacterized protein</fullName>
    </submittedName>
</protein>
<accession>A0AAW2SWU8</accession>
<feature type="compositionally biased region" description="Gly residues" evidence="2">
    <location>
        <begin position="82"/>
        <end position="92"/>
    </location>
</feature>
<sequence>MSGADQEWVKAALMDDTMVVELLVRLHAAAPPPLKPAALPLEWSVRQRRSKPVSVANPKKQQSQRASPTTPLSWSGATSLSGGSGGSGGAAAGGSEESSRPPIQKLSAATRSKVNGDSEKTASKRSRKKKTLAELKDEETSLLKERRELKREIVALRVNLEKQRAANENLKRMKEINGLVANIFISRNYLTVENAYNVTVEPSSSNGCPEPSTDAASDSKFVLPDLNIPFGEDAPCPDVTCGVS</sequence>
<reference evidence="3" key="1">
    <citation type="submission" date="2020-06" db="EMBL/GenBank/DDBJ databases">
        <authorList>
            <person name="Li T."/>
            <person name="Hu X."/>
            <person name="Zhang T."/>
            <person name="Song X."/>
            <person name="Zhang H."/>
            <person name="Dai N."/>
            <person name="Sheng W."/>
            <person name="Hou X."/>
            <person name="Wei L."/>
        </authorList>
    </citation>
    <scope>NUCLEOTIDE SEQUENCE</scope>
    <source>
        <strain evidence="3">KEN8</strain>
        <tissue evidence="3">Leaf</tissue>
    </source>
</reference>
<reference evidence="3" key="2">
    <citation type="journal article" date="2024" name="Plant">
        <title>Genomic evolution and insights into agronomic trait innovations of Sesamum species.</title>
        <authorList>
            <person name="Miao H."/>
            <person name="Wang L."/>
            <person name="Qu L."/>
            <person name="Liu H."/>
            <person name="Sun Y."/>
            <person name="Le M."/>
            <person name="Wang Q."/>
            <person name="Wei S."/>
            <person name="Zheng Y."/>
            <person name="Lin W."/>
            <person name="Duan Y."/>
            <person name="Cao H."/>
            <person name="Xiong S."/>
            <person name="Wang X."/>
            <person name="Wei L."/>
            <person name="Li C."/>
            <person name="Ma Q."/>
            <person name="Ju M."/>
            <person name="Zhao R."/>
            <person name="Li G."/>
            <person name="Mu C."/>
            <person name="Tian Q."/>
            <person name="Mei H."/>
            <person name="Zhang T."/>
            <person name="Gao T."/>
            <person name="Zhang H."/>
        </authorList>
    </citation>
    <scope>NUCLEOTIDE SEQUENCE</scope>
    <source>
        <strain evidence="3">KEN8</strain>
    </source>
</reference>